<evidence type="ECO:0000256" key="1">
    <source>
        <dbReference type="SAM" id="SignalP"/>
    </source>
</evidence>
<feature type="non-terminal residue" evidence="2">
    <location>
        <position position="149"/>
    </location>
</feature>
<protein>
    <submittedName>
        <fullName evidence="2">Uncharacterized protein</fullName>
    </submittedName>
</protein>
<evidence type="ECO:0000313" key="3">
    <source>
        <dbReference type="Proteomes" id="UP001527181"/>
    </source>
</evidence>
<gene>
    <name evidence="2" type="ORF">M5X12_16550</name>
</gene>
<dbReference type="EMBL" id="JAMDNP010000031">
    <property type="protein sequence ID" value="MCY9762184.1"/>
    <property type="molecule type" value="Genomic_DNA"/>
</dbReference>
<dbReference type="Proteomes" id="UP001527181">
    <property type="component" value="Unassembled WGS sequence"/>
</dbReference>
<reference evidence="2 3" key="1">
    <citation type="submission" date="2022-05" db="EMBL/GenBank/DDBJ databases">
        <title>Genome Sequencing of Bee-Associated Microbes.</title>
        <authorList>
            <person name="Dunlap C."/>
        </authorList>
    </citation>
    <scope>NUCLEOTIDE SEQUENCE [LARGE SCALE GENOMIC DNA]</scope>
    <source>
        <strain evidence="2 3">NRRL B-04010</strain>
    </source>
</reference>
<dbReference type="RefSeq" id="WP_268641103.1">
    <property type="nucleotide sequence ID" value="NZ_JAMDNP010000031.1"/>
</dbReference>
<feature type="signal peptide" evidence="1">
    <location>
        <begin position="1"/>
        <end position="23"/>
    </location>
</feature>
<organism evidence="2 3">
    <name type="scientific">Paenibacillus alvei</name>
    <name type="common">Bacillus alvei</name>
    <dbReference type="NCBI Taxonomy" id="44250"/>
    <lineage>
        <taxon>Bacteria</taxon>
        <taxon>Bacillati</taxon>
        <taxon>Bacillota</taxon>
        <taxon>Bacilli</taxon>
        <taxon>Bacillales</taxon>
        <taxon>Paenibacillaceae</taxon>
        <taxon>Paenibacillus</taxon>
    </lineage>
</organism>
<keyword evidence="3" id="KW-1185">Reference proteome</keyword>
<feature type="chain" id="PRO_5045092793" evidence="1">
    <location>
        <begin position="24"/>
        <end position="149"/>
    </location>
</feature>
<accession>A0ABT4GZQ0</accession>
<comment type="caution">
    <text evidence="2">The sequence shown here is derived from an EMBL/GenBank/DDBJ whole genome shotgun (WGS) entry which is preliminary data.</text>
</comment>
<proteinExistence type="predicted"/>
<evidence type="ECO:0000313" key="2">
    <source>
        <dbReference type="EMBL" id="MCY9762184.1"/>
    </source>
</evidence>
<keyword evidence="1" id="KW-0732">Signal</keyword>
<sequence>MKKWLSMILACTLLFTSIPITSAQDSPKSANRSSNMTVTSSVYGANETLSDSDELITVTSITEMFGVARDWVVNEIVKGYPLHHIYQGLLLQKQGGSYEQFMEQQYPSLVTDPLHAHNASVTAAVYGPTSVTDQVYGGEDPLSVTDLVY</sequence>
<name>A0ABT4GZQ0_PAEAL</name>